<protein>
    <submittedName>
        <fullName evidence="1">Uncharacterized protein</fullName>
    </submittedName>
</protein>
<evidence type="ECO:0000313" key="1">
    <source>
        <dbReference type="EMBL" id="KAJ7386638.1"/>
    </source>
</evidence>
<sequence>MLLWTHLLTNSFKEQWRLLEKWSATVHCQVKRIIPYNDDFDLELYGEAITMATDFPDIFGSTQSNGFGY</sequence>
<proteinExistence type="predicted"/>
<name>A0A9X0D5P4_9CNID</name>
<dbReference type="Proteomes" id="UP001163046">
    <property type="component" value="Unassembled WGS sequence"/>
</dbReference>
<keyword evidence="2" id="KW-1185">Reference proteome</keyword>
<gene>
    <name evidence="1" type="ORF">OS493_006623</name>
</gene>
<accession>A0A9X0D5P4</accession>
<comment type="caution">
    <text evidence="1">The sequence shown here is derived from an EMBL/GenBank/DDBJ whole genome shotgun (WGS) entry which is preliminary data.</text>
</comment>
<reference evidence="1" key="1">
    <citation type="submission" date="2023-01" db="EMBL/GenBank/DDBJ databases">
        <title>Genome assembly of the deep-sea coral Lophelia pertusa.</title>
        <authorList>
            <person name="Herrera S."/>
            <person name="Cordes E."/>
        </authorList>
    </citation>
    <scope>NUCLEOTIDE SEQUENCE</scope>
    <source>
        <strain evidence="1">USNM1676648</strain>
        <tissue evidence="1">Polyp</tissue>
    </source>
</reference>
<evidence type="ECO:0000313" key="2">
    <source>
        <dbReference type="Proteomes" id="UP001163046"/>
    </source>
</evidence>
<dbReference type="OrthoDB" id="188186at2759"/>
<dbReference type="EMBL" id="MU825875">
    <property type="protein sequence ID" value="KAJ7386638.1"/>
    <property type="molecule type" value="Genomic_DNA"/>
</dbReference>
<organism evidence="1 2">
    <name type="scientific">Desmophyllum pertusum</name>
    <dbReference type="NCBI Taxonomy" id="174260"/>
    <lineage>
        <taxon>Eukaryota</taxon>
        <taxon>Metazoa</taxon>
        <taxon>Cnidaria</taxon>
        <taxon>Anthozoa</taxon>
        <taxon>Hexacorallia</taxon>
        <taxon>Scleractinia</taxon>
        <taxon>Caryophylliina</taxon>
        <taxon>Caryophylliidae</taxon>
        <taxon>Desmophyllum</taxon>
    </lineage>
</organism>
<dbReference type="AlphaFoldDB" id="A0A9X0D5P4"/>